<gene>
    <name evidence="2" type="ORF">SEVIR_6G188050v2</name>
</gene>
<dbReference type="Proteomes" id="UP000298652">
    <property type="component" value="Chromosome 6"/>
</dbReference>
<name>A0A4U6UB82_SETVI</name>
<protein>
    <submittedName>
        <fullName evidence="2">Uncharacterized protein</fullName>
    </submittedName>
</protein>
<feature type="transmembrane region" description="Helical" evidence="1">
    <location>
        <begin position="45"/>
        <end position="72"/>
    </location>
</feature>
<keyword evidence="3" id="KW-1185">Reference proteome</keyword>
<keyword evidence="1" id="KW-0812">Transmembrane</keyword>
<keyword evidence="1" id="KW-1133">Transmembrane helix</keyword>
<evidence type="ECO:0000256" key="1">
    <source>
        <dbReference type="SAM" id="Phobius"/>
    </source>
</evidence>
<sequence length="75" mass="9009">MFAVRRSQTEDYFSCRQMIFWHMFRITTTMLLGFLILFSNITDRVYLNFLLMGPLSSKAWLACLLSLFWLFLLDL</sequence>
<reference evidence="2" key="1">
    <citation type="submission" date="2019-03" db="EMBL/GenBank/DDBJ databases">
        <title>WGS assembly of Setaria viridis.</title>
        <authorList>
            <person name="Huang P."/>
            <person name="Jenkins J."/>
            <person name="Grimwood J."/>
            <person name="Barry K."/>
            <person name="Healey A."/>
            <person name="Mamidi S."/>
            <person name="Sreedasyam A."/>
            <person name="Shu S."/>
            <person name="Feldman M."/>
            <person name="Wu J."/>
            <person name="Yu Y."/>
            <person name="Chen C."/>
            <person name="Johnson J."/>
            <person name="Rokhsar D."/>
            <person name="Baxter I."/>
            <person name="Schmutz J."/>
            <person name="Brutnell T."/>
            <person name="Kellogg E."/>
        </authorList>
    </citation>
    <scope>NUCLEOTIDE SEQUENCE [LARGE SCALE GENOMIC DNA]</scope>
</reference>
<dbReference type="AlphaFoldDB" id="A0A4U6UB82"/>
<proteinExistence type="predicted"/>
<accession>A0A4U6UB82</accession>
<dbReference type="EMBL" id="CM016557">
    <property type="protein sequence ID" value="TKW10759.1"/>
    <property type="molecule type" value="Genomic_DNA"/>
</dbReference>
<feature type="transmembrane region" description="Helical" evidence="1">
    <location>
        <begin position="20"/>
        <end position="38"/>
    </location>
</feature>
<keyword evidence="1" id="KW-0472">Membrane</keyword>
<evidence type="ECO:0000313" key="2">
    <source>
        <dbReference type="EMBL" id="TKW10759.1"/>
    </source>
</evidence>
<evidence type="ECO:0000313" key="3">
    <source>
        <dbReference type="Proteomes" id="UP000298652"/>
    </source>
</evidence>
<dbReference type="Gramene" id="TKW10759">
    <property type="protein sequence ID" value="TKW10759"/>
    <property type="gene ID" value="SEVIR_6G188050v2"/>
</dbReference>
<organism evidence="2 3">
    <name type="scientific">Setaria viridis</name>
    <name type="common">Green bristlegrass</name>
    <name type="synonym">Setaria italica subsp. viridis</name>
    <dbReference type="NCBI Taxonomy" id="4556"/>
    <lineage>
        <taxon>Eukaryota</taxon>
        <taxon>Viridiplantae</taxon>
        <taxon>Streptophyta</taxon>
        <taxon>Embryophyta</taxon>
        <taxon>Tracheophyta</taxon>
        <taxon>Spermatophyta</taxon>
        <taxon>Magnoliopsida</taxon>
        <taxon>Liliopsida</taxon>
        <taxon>Poales</taxon>
        <taxon>Poaceae</taxon>
        <taxon>PACMAD clade</taxon>
        <taxon>Panicoideae</taxon>
        <taxon>Panicodae</taxon>
        <taxon>Paniceae</taxon>
        <taxon>Cenchrinae</taxon>
        <taxon>Setaria</taxon>
    </lineage>
</organism>